<evidence type="ECO:0000313" key="5">
    <source>
        <dbReference type="Proteomes" id="UP001291623"/>
    </source>
</evidence>
<dbReference type="PANTHER" id="PTHR43575">
    <property type="entry name" value="PROTEIN ABCI7, CHLOROPLASTIC"/>
    <property type="match status" value="1"/>
</dbReference>
<dbReference type="InterPro" id="IPR045595">
    <property type="entry name" value="SufBD_N"/>
</dbReference>
<evidence type="ECO:0000259" key="3">
    <source>
        <dbReference type="Pfam" id="PF19295"/>
    </source>
</evidence>
<dbReference type="EMBL" id="JAVYJV010000009">
    <property type="protein sequence ID" value="KAK4363359.1"/>
    <property type="molecule type" value="Genomic_DNA"/>
</dbReference>
<evidence type="ECO:0000256" key="1">
    <source>
        <dbReference type="SAM" id="MobiDB-lite"/>
    </source>
</evidence>
<feature type="domain" description="SUF system FeS cluster assembly SufBD N-terminal" evidence="3">
    <location>
        <begin position="56"/>
        <end position="203"/>
    </location>
</feature>
<dbReference type="InterPro" id="IPR000825">
    <property type="entry name" value="SUF_FeS_clus_asmbl_SufBD_core"/>
</dbReference>
<dbReference type="PANTHER" id="PTHR43575:SF1">
    <property type="entry name" value="PROTEIN ABCI7, CHLOROPLASTIC"/>
    <property type="match status" value="1"/>
</dbReference>
<gene>
    <name evidence="4" type="ORF">RND71_018600</name>
</gene>
<dbReference type="Pfam" id="PF01458">
    <property type="entry name" value="SUFBD_core"/>
    <property type="match status" value="1"/>
</dbReference>
<reference evidence="4" key="1">
    <citation type="submission" date="2023-12" db="EMBL/GenBank/DDBJ databases">
        <title>Genome assembly of Anisodus tanguticus.</title>
        <authorList>
            <person name="Wang Y.-J."/>
        </authorList>
    </citation>
    <scope>NUCLEOTIDE SEQUENCE</scope>
    <source>
        <strain evidence="4">KB-2021</strain>
        <tissue evidence="4">Leaf</tissue>
    </source>
</reference>
<dbReference type="Proteomes" id="UP001291623">
    <property type="component" value="Unassembled WGS sequence"/>
</dbReference>
<comment type="caution">
    <text evidence="4">The sequence shown here is derived from an EMBL/GenBank/DDBJ whole genome shotgun (WGS) entry which is preliminary data.</text>
</comment>
<dbReference type="GO" id="GO:0016226">
    <property type="term" value="P:iron-sulfur cluster assembly"/>
    <property type="evidence" value="ECO:0007669"/>
    <property type="project" value="InterPro"/>
</dbReference>
<dbReference type="InterPro" id="IPR011542">
    <property type="entry name" value="SUF_FeS_clus_asmbl_SufD"/>
</dbReference>
<dbReference type="NCBIfam" id="TIGR01981">
    <property type="entry name" value="sufD"/>
    <property type="match status" value="1"/>
</dbReference>
<dbReference type="InterPro" id="IPR055346">
    <property type="entry name" value="Fe-S_cluster_assembly_SufBD"/>
</dbReference>
<protein>
    <recommendedName>
        <fullName evidence="6">Protein ABCI7, chloroplastic</fullName>
    </recommendedName>
</protein>
<evidence type="ECO:0000259" key="2">
    <source>
        <dbReference type="Pfam" id="PF01458"/>
    </source>
</evidence>
<sequence length="479" mass="52911">MALSALAPISISPSLSKFTTTRINHKAPKGGIFTTKFTPISALSDPYVLQIAETLEDSLPSTSSTPLQKLRDNSSNTLLSTPWPSKKDEPFRFTDTSFLKNSTIQPTPPPKNESLSLSIDTLLPTLSIIDGYITKSLSDLTEFPIGVYVGSLLSVDSETILKRVSEYEFSFKGDLFWSLNGVGTPDVVLVYVPEGCKVENPLSLRYVSVEGSDKESKSLPFSNPRVLVLVEKGGEISIVEEYVSGGDKDKCYWTNSVMEVVVGEGAKVNHSYIQNQSFNAAHIKWTWVEQESNSTYEHIEVSTGGKLSRHNIHIQQVGPDTVTELSTFHMCVSDQTQDLHSRLVLDHPRGVSQQIHKCIVAHSSGQAVFDGNVQVNRYAQQTNAGQLTRSLLLEPRATVNVKPNLQIIADDVKCSHGAAISDLEEDQLFYFRARGIDAETARKALIFSFAAEVVDRFPNASIRKKVETHIRELLDPSRP</sequence>
<dbReference type="AlphaFoldDB" id="A0AAE1S303"/>
<accession>A0AAE1S303</accession>
<dbReference type="SUPFAM" id="SSF101960">
    <property type="entry name" value="Stabilizer of iron transporter SufD"/>
    <property type="match status" value="1"/>
</dbReference>
<feature type="domain" description="SUF system FeS cluster assembly SufBD core" evidence="2">
    <location>
        <begin position="220"/>
        <end position="449"/>
    </location>
</feature>
<keyword evidence="5" id="KW-1185">Reference proteome</keyword>
<dbReference type="Pfam" id="PF19295">
    <property type="entry name" value="SufBD_N"/>
    <property type="match status" value="1"/>
</dbReference>
<evidence type="ECO:0000313" key="4">
    <source>
        <dbReference type="EMBL" id="KAK4363359.1"/>
    </source>
</evidence>
<dbReference type="InterPro" id="IPR037284">
    <property type="entry name" value="SUF_FeS_clus_asmbl_SufBD_sf"/>
</dbReference>
<feature type="region of interest" description="Disordered" evidence="1">
    <location>
        <begin position="59"/>
        <end position="89"/>
    </location>
</feature>
<feature type="compositionally biased region" description="Polar residues" evidence="1">
    <location>
        <begin position="59"/>
        <end position="83"/>
    </location>
</feature>
<proteinExistence type="predicted"/>
<organism evidence="4 5">
    <name type="scientific">Anisodus tanguticus</name>
    <dbReference type="NCBI Taxonomy" id="243964"/>
    <lineage>
        <taxon>Eukaryota</taxon>
        <taxon>Viridiplantae</taxon>
        <taxon>Streptophyta</taxon>
        <taxon>Embryophyta</taxon>
        <taxon>Tracheophyta</taxon>
        <taxon>Spermatophyta</taxon>
        <taxon>Magnoliopsida</taxon>
        <taxon>eudicotyledons</taxon>
        <taxon>Gunneridae</taxon>
        <taxon>Pentapetalae</taxon>
        <taxon>asterids</taxon>
        <taxon>lamiids</taxon>
        <taxon>Solanales</taxon>
        <taxon>Solanaceae</taxon>
        <taxon>Solanoideae</taxon>
        <taxon>Hyoscyameae</taxon>
        <taxon>Anisodus</taxon>
    </lineage>
</organism>
<evidence type="ECO:0008006" key="6">
    <source>
        <dbReference type="Google" id="ProtNLM"/>
    </source>
</evidence>
<name>A0AAE1S303_9SOLA</name>